<dbReference type="PANTHER" id="PTHR46443:SF3">
    <property type="entry name" value="PROTEIN MARD1"/>
    <property type="match status" value="1"/>
</dbReference>
<evidence type="ECO:0000313" key="2">
    <source>
        <dbReference type="Proteomes" id="UP001341281"/>
    </source>
</evidence>
<sequence>MPRVACSALAPARAHLANTPWDHNDAQAAGGKVVFRSQFGIKVPSSRAVDLVSSPIEFGAKNMGAQLAVPSPATARRFLPEVVSSPPTLVFTLCVAVPPGKCPCSRNCIISRSPKPRTTHIFDDCIVESCGDVLMDNTATVANGLLRSCHACNKHFRPWQWHFHLSVKGIQFKGQTSHLNESIAMLRFWRRRILPEVVLVPAAIRGHASGLAREGSREE</sequence>
<organism evidence="1 2">
    <name type="scientific">Paspalum notatum var. saurae</name>
    <dbReference type="NCBI Taxonomy" id="547442"/>
    <lineage>
        <taxon>Eukaryota</taxon>
        <taxon>Viridiplantae</taxon>
        <taxon>Streptophyta</taxon>
        <taxon>Embryophyta</taxon>
        <taxon>Tracheophyta</taxon>
        <taxon>Spermatophyta</taxon>
        <taxon>Magnoliopsida</taxon>
        <taxon>Liliopsida</taxon>
        <taxon>Poales</taxon>
        <taxon>Poaceae</taxon>
        <taxon>PACMAD clade</taxon>
        <taxon>Panicoideae</taxon>
        <taxon>Andropogonodae</taxon>
        <taxon>Paspaleae</taxon>
        <taxon>Paspalinae</taxon>
        <taxon>Paspalum</taxon>
    </lineage>
</organism>
<name>A0AAQ3T0J9_PASNO</name>
<protein>
    <submittedName>
        <fullName evidence="1">Uncharacterized protein</fullName>
    </submittedName>
</protein>
<dbReference type="EMBL" id="CP144747">
    <property type="protein sequence ID" value="WVZ64425.1"/>
    <property type="molecule type" value="Genomic_DNA"/>
</dbReference>
<dbReference type="Proteomes" id="UP001341281">
    <property type="component" value="Chromosome 03"/>
</dbReference>
<accession>A0AAQ3T0J9</accession>
<dbReference type="PANTHER" id="PTHR46443">
    <property type="entry name" value="FCS-LIKE ZINC FINGER 8"/>
    <property type="match status" value="1"/>
</dbReference>
<proteinExistence type="predicted"/>
<keyword evidence="2" id="KW-1185">Reference proteome</keyword>
<evidence type="ECO:0000313" key="1">
    <source>
        <dbReference type="EMBL" id="WVZ64425.1"/>
    </source>
</evidence>
<gene>
    <name evidence="1" type="ORF">U9M48_013936</name>
</gene>
<dbReference type="AlphaFoldDB" id="A0AAQ3T0J9"/>
<dbReference type="InterPro" id="IPR044593">
    <property type="entry name" value="FLZ8/MARD1"/>
</dbReference>
<reference evidence="1 2" key="1">
    <citation type="submission" date="2024-02" db="EMBL/GenBank/DDBJ databases">
        <title>High-quality chromosome-scale genome assembly of Pensacola bahiagrass (Paspalum notatum Flugge var. saurae).</title>
        <authorList>
            <person name="Vega J.M."/>
            <person name="Podio M."/>
            <person name="Orjuela J."/>
            <person name="Siena L.A."/>
            <person name="Pessino S.C."/>
            <person name="Combes M.C."/>
            <person name="Mariac C."/>
            <person name="Albertini E."/>
            <person name="Pupilli F."/>
            <person name="Ortiz J.P.A."/>
            <person name="Leblanc O."/>
        </authorList>
    </citation>
    <scope>NUCLEOTIDE SEQUENCE [LARGE SCALE GENOMIC DNA]</scope>
    <source>
        <strain evidence="1">R1</strain>
        <tissue evidence="1">Leaf</tissue>
    </source>
</reference>